<feature type="non-terminal residue" evidence="2">
    <location>
        <position position="292"/>
    </location>
</feature>
<accession>A0A433UB75</accession>
<name>A0A433UB75_ELYCH</name>
<dbReference type="GO" id="GO:0000463">
    <property type="term" value="P:maturation of LSU-rRNA from tricistronic rRNA transcript (SSU-rRNA, 5.8S rRNA, LSU-rRNA)"/>
    <property type="evidence" value="ECO:0007669"/>
    <property type="project" value="TreeGrafter"/>
</dbReference>
<feature type="domain" description="URB1 C-terminal" evidence="1">
    <location>
        <begin position="180"/>
        <end position="290"/>
    </location>
</feature>
<comment type="caution">
    <text evidence="2">The sequence shown here is derived from an EMBL/GenBank/DDBJ whole genome shotgun (WGS) entry which is preliminary data.</text>
</comment>
<dbReference type="Pfam" id="PF16201">
    <property type="entry name" value="NopRA1"/>
    <property type="match status" value="1"/>
</dbReference>
<reference evidence="2 3" key="1">
    <citation type="submission" date="2019-01" db="EMBL/GenBank/DDBJ databases">
        <title>A draft genome assembly of the solar-powered sea slug Elysia chlorotica.</title>
        <authorList>
            <person name="Cai H."/>
            <person name="Li Q."/>
            <person name="Fang X."/>
            <person name="Li J."/>
            <person name="Curtis N.E."/>
            <person name="Altenburger A."/>
            <person name="Shibata T."/>
            <person name="Feng M."/>
            <person name="Maeda T."/>
            <person name="Schwartz J.A."/>
            <person name="Shigenobu S."/>
            <person name="Lundholm N."/>
            <person name="Nishiyama T."/>
            <person name="Yang H."/>
            <person name="Hasebe M."/>
            <person name="Li S."/>
            <person name="Pierce S.K."/>
            <person name="Wang J."/>
        </authorList>
    </citation>
    <scope>NUCLEOTIDE SEQUENCE [LARGE SCALE GENOMIC DNA]</scope>
    <source>
        <strain evidence="2">EC2010</strain>
        <tissue evidence="2">Whole organism of an adult</tissue>
    </source>
</reference>
<proteinExistence type="predicted"/>
<keyword evidence="3" id="KW-1185">Reference proteome</keyword>
<evidence type="ECO:0000313" key="2">
    <source>
        <dbReference type="EMBL" id="RUS91032.1"/>
    </source>
</evidence>
<evidence type="ECO:0000313" key="3">
    <source>
        <dbReference type="Proteomes" id="UP000271974"/>
    </source>
</evidence>
<protein>
    <recommendedName>
        <fullName evidence="1">URB1 C-terminal domain-containing protein</fullName>
    </recommendedName>
</protein>
<dbReference type="STRING" id="188477.A0A433UB75"/>
<dbReference type="PANTHER" id="PTHR13500:SF0">
    <property type="entry name" value="NUCLEOLAR PRE-RIBOSOMAL-ASSOCIATED PROTEIN 1"/>
    <property type="match status" value="1"/>
</dbReference>
<dbReference type="Proteomes" id="UP000271974">
    <property type="component" value="Unassembled WGS sequence"/>
</dbReference>
<dbReference type="AlphaFoldDB" id="A0A433UB75"/>
<dbReference type="OrthoDB" id="72892at2759"/>
<sequence length="292" mass="33011">MCCSHTGFVPVMMSEDFKLAKASLVKLLHTLAETDPSCYDSKLRRILVGAYSATLSLTDQRLLHMMQRVSLDSEGKFECPLLWGKSVVDELSKTEALGSTLHRETSVADILAQLDVRRLHQSMINYPVRQALKGEGVLSPEELKSRDDCYDPKFLLRVLALILTPDKRVPLHQFVDKGCLGYLLTALSSHDLSCRLLAYQALNDFHLHAQGSRWSERAEVSFLLDLLYASRSQDGQKLSSVVALFFARVSRLMLYPADGLYMPIFRFLVARAQMDLRNVPEFYKLFFSPGSN</sequence>
<dbReference type="GO" id="GO:0005730">
    <property type="term" value="C:nucleolus"/>
    <property type="evidence" value="ECO:0007669"/>
    <property type="project" value="TreeGrafter"/>
</dbReference>
<dbReference type="GO" id="GO:0000466">
    <property type="term" value="P:maturation of 5.8S rRNA from tricistronic rRNA transcript (SSU-rRNA, 5.8S rRNA, LSU-rRNA)"/>
    <property type="evidence" value="ECO:0007669"/>
    <property type="project" value="TreeGrafter"/>
</dbReference>
<organism evidence="2 3">
    <name type="scientific">Elysia chlorotica</name>
    <name type="common">Eastern emerald elysia</name>
    <name type="synonym">Sea slug</name>
    <dbReference type="NCBI Taxonomy" id="188477"/>
    <lineage>
        <taxon>Eukaryota</taxon>
        <taxon>Metazoa</taxon>
        <taxon>Spiralia</taxon>
        <taxon>Lophotrochozoa</taxon>
        <taxon>Mollusca</taxon>
        <taxon>Gastropoda</taxon>
        <taxon>Heterobranchia</taxon>
        <taxon>Euthyneura</taxon>
        <taxon>Panpulmonata</taxon>
        <taxon>Sacoglossa</taxon>
        <taxon>Placobranchoidea</taxon>
        <taxon>Plakobranchidae</taxon>
        <taxon>Elysia</taxon>
    </lineage>
</organism>
<dbReference type="PANTHER" id="PTHR13500">
    <property type="entry name" value="NUCLEOLAR PRERIBOSOMAL-ASSOCIATED PROTEIN 1"/>
    <property type="match status" value="1"/>
</dbReference>
<evidence type="ECO:0000259" key="1">
    <source>
        <dbReference type="Pfam" id="PF16201"/>
    </source>
</evidence>
<dbReference type="InterPro" id="IPR039844">
    <property type="entry name" value="URB1"/>
</dbReference>
<dbReference type="EMBL" id="RQTK01000019">
    <property type="protein sequence ID" value="RUS91032.1"/>
    <property type="molecule type" value="Genomic_DNA"/>
</dbReference>
<dbReference type="InterPro" id="IPR032436">
    <property type="entry name" value="URB1_C"/>
</dbReference>
<gene>
    <name evidence="2" type="ORF">EGW08_001160</name>
</gene>